<evidence type="ECO:0000256" key="2">
    <source>
        <dbReference type="ARBA" id="ARBA00022448"/>
    </source>
</evidence>
<dbReference type="FunFam" id="3.10.580.10:FF:000002">
    <property type="entry name" value="Magnesium/cobalt efflux protein CorC"/>
    <property type="match status" value="1"/>
</dbReference>
<dbReference type="AlphaFoldDB" id="A0A437QA88"/>
<keyword evidence="4" id="KW-0460">Magnesium</keyword>
<dbReference type="SMART" id="SM01091">
    <property type="entry name" value="CorC_HlyC"/>
    <property type="match status" value="1"/>
</dbReference>
<evidence type="ECO:0000313" key="12">
    <source>
        <dbReference type="Proteomes" id="UP000282818"/>
    </source>
</evidence>
<evidence type="ECO:0000256" key="8">
    <source>
        <dbReference type="ARBA" id="ARBA00040729"/>
    </source>
</evidence>
<evidence type="ECO:0000256" key="1">
    <source>
        <dbReference type="ARBA" id="ARBA00006337"/>
    </source>
</evidence>
<keyword evidence="2" id="KW-0813">Transport</keyword>
<dbReference type="PROSITE" id="PS51371">
    <property type="entry name" value="CBS"/>
    <property type="match status" value="2"/>
</dbReference>
<dbReference type="InterPro" id="IPR054115">
    <property type="entry name" value="CorC_N"/>
</dbReference>
<comment type="function">
    <text evidence="7">Plays a role in the transport of magnesium and cobalt ions.</text>
</comment>
<feature type="domain" description="CBS" evidence="10">
    <location>
        <begin position="66"/>
        <end position="125"/>
    </location>
</feature>
<dbReference type="Pfam" id="PF00571">
    <property type="entry name" value="CBS"/>
    <property type="match status" value="2"/>
</dbReference>
<dbReference type="Pfam" id="PF03471">
    <property type="entry name" value="CorC_HlyC"/>
    <property type="match status" value="1"/>
</dbReference>
<keyword evidence="5 9" id="KW-0129">CBS domain</keyword>
<feature type="domain" description="CBS" evidence="10">
    <location>
        <begin position="130"/>
        <end position="189"/>
    </location>
</feature>
<dbReference type="InterPro" id="IPR044751">
    <property type="entry name" value="Ion_transp-like_CBS"/>
</dbReference>
<dbReference type="RefSeq" id="WP_127693225.1">
    <property type="nucleotide sequence ID" value="NZ_SACQ01000002.1"/>
</dbReference>
<dbReference type="Pfam" id="PF21917">
    <property type="entry name" value="NMB0537_N"/>
    <property type="match status" value="1"/>
</dbReference>
<evidence type="ECO:0000313" key="11">
    <source>
        <dbReference type="EMBL" id="RVU31367.1"/>
    </source>
</evidence>
<comment type="similarity">
    <text evidence="1">Belongs to the UPF0053 family.</text>
</comment>
<dbReference type="GO" id="GO:0050660">
    <property type="term" value="F:flavin adenine dinucleotide binding"/>
    <property type="evidence" value="ECO:0007669"/>
    <property type="project" value="InterPro"/>
</dbReference>
<dbReference type="Gene3D" id="3.30.465.10">
    <property type="match status" value="1"/>
</dbReference>
<evidence type="ECO:0000256" key="6">
    <source>
        <dbReference type="ARBA" id="ARBA00023285"/>
    </source>
</evidence>
<dbReference type="InterPro" id="IPR005170">
    <property type="entry name" value="Transptr-assoc_dom"/>
</dbReference>
<name>A0A437QA88_9GAMM</name>
<keyword evidence="12" id="KW-1185">Reference proteome</keyword>
<evidence type="ECO:0000259" key="10">
    <source>
        <dbReference type="PROSITE" id="PS51371"/>
    </source>
</evidence>
<reference evidence="11 12" key="1">
    <citation type="submission" date="2019-01" db="EMBL/GenBank/DDBJ databases">
        <authorList>
            <person name="Chen W.-M."/>
        </authorList>
    </citation>
    <scope>NUCLEOTIDE SEQUENCE [LARGE SCALE GENOMIC DNA]</scope>
    <source>
        <strain evidence="11 12">HPM-16</strain>
    </source>
</reference>
<dbReference type="InterPro" id="IPR046342">
    <property type="entry name" value="CBS_dom_sf"/>
</dbReference>
<dbReference type="Gene3D" id="3.10.580.10">
    <property type="entry name" value="CBS-domain"/>
    <property type="match status" value="1"/>
</dbReference>
<sequence length="281" mass="31792">MSEDRSGQPRSWLGRLAQAFTDEPKTREEVLTVLRDAAEESVLDHEALSIIEGAIQVAEMQVRDVMIPRSQMVVVEAEQTPKEFLPVIISSAHSRFPVIGESPDEVIGVLLAKDLLPLIIEDGDQAFDIYSKLRKATFIPESKRLNVLLKEFRANRNHMAIVVDEYGGIAGLVTIEDVLEQIVGEIEDEHDVEEDDGNIRPFDDNAYIVKALTEIDDFNEYFDASFPSDEFDTIGGIVTQQFGHLPRKDEEVHIEDFTFKVLSSDNRRIRLLQVKRNPLDS</sequence>
<dbReference type="GO" id="GO:0005886">
    <property type="term" value="C:plasma membrane"/>
    <property type="evidence" value="ECO:0007669"/>
    <property type="project" value="TreeGrafter"/>
</dbReference>
<evidence type="ECO:0000256" key="5">
    <source>
        <dbReference type="ARBA" id="ARBA00023122"/>
    </source>
</evidence>
<dbReference type="InterPro" id="IPR000644">
    <property type="entry name" value="CBS_dom"/>
</dbReference>
<evidence type="ECO:0000256" key="9">
    <source>
        <dbReference type="PROSITE-ProRule" id="PRU00703"/>
    </source>
</evidence>
<dbReference type="Proteomes" id="UP000282818">
    <property type="component" value="Unassembled WGS sequence"/>
</dbReference>
<dbReference type="CDD" id="cd04590">
    <property type="entry name" value="CBS_pair_CorC_HlyC_assoc"/>
    <property type="match status" value="1"/>
</dbReference>
<evidence type="ECO:0000256" key="7">
    <source>
        <dbReference type="ARBA" id="ARBA00037273"/>
    </source>
</evidence>
<dbReference type="SMART" id="SM00116">
    <property type="entry name" value="CBS"/>
    <property type="match status" value="2"/>
</dbReference>
<evidence type="ECO:0000256" key="4">
    <source>
        <dbReference type="ARBA" id="ARBA00022842"/>
    </source>
</evidence>
<dbReference type="SUPFAM" id="SSF56176">
    <property type="entry name" value="FAD-binding/transporter-associated domain-like"/>
    <property type="match status" value="1"/>
</dbReference>
<organism evidence="11 12">
    <name type="scientific">Neptunomonas marina</name>
    <dbReference type="NCBI Taxonomy" id="1815562"/>
    <lineage>
        <taxon>Bacteria</taxon>
        <taxon>Pseudomonadati</taxon>
        <taxon>Pseudomonadota</taxon>
        <taxon>Gammaproteobacteria</taxon>
        <taxon>Oceanospirillales</taxon>
        <taxon>Oceanospirillaceae</taxon>
        <taxon>Neptunomonas</taxon>
    </lineage>
</organism>
<proteinExistence type="inferred from homology"/>
<dbReference type="PANTHER" id="PTHR22777">
    <property type="entry name" value="HEMOLYSIN-RELATED"/>
    <property type="match status" value="1"/>
</dbReference>
<comment type="caution">
    <text evidence="11">The sequence shown here is derived from an EMBL/GenBank/DDBJ whole genome shotgun (WGS) entry which is preliminary data.</text>
</comment>
<protein>
    <recommendedName>
        <fullName evidence="8">Magnesium and cobalt efflux protein CorC</fullName>
    </recommendedName>
</protein>
<keyword evidence="6" id="KW-0170">Cobalt</keyword>
<dbReference type="EMBL" id="SACQ01000002">
    <property type="protein sequence ID" value="RVU31367.1"/>
    <property type="molecule type" value="Genomic_DNA"/>
</dbReference>
<gene>
    <name evidence="11" type="ORF">EOE65_05100</name>
</gene>
<dbReference type="PANTHER" id="PTHR22777:SF27">
    <property type="entry name" value="MAGNESIUM AND COBALT EFFLUX PROTEIN CORC"/>
    <property type="match status" value="1"/>
</dbReference>
<evidence type="ECO:0000256" key="3">
    <source>
        <dbReference type="ARBA" id="ARBA00022737"/>
    </source>
</evidence>
<keyword evidence="3" id="KW-0677">Repeat</keyword>
<dbReference type="InterPro" id="IPR036318">
    <property type="entry name" value="FAD-bd_PCMH-like_sf"/>
</dbReference>
<dbReference type="InterPro" id="IPR016169">
    <property type="entry name" value="FAD-bd_PCMH_sub2"/>
</dbReference>
<dbReference type="SUPFAM" id="SSF54631">
    <property type="entry name" value="CBS-domain pair"/>
    <property type="match status" value="1"/>
</dbReference>
<accession>A0A437QA88</accession>